<feature type="chain" id="PRO_5009311141" evidence="1">
    <location>
        <begin position="18"/>
        <end position="40"/>
    </location>
</feature>
<keyword evidence="2" id="KW-1185">Reference proteome</keyword>
<keyword evidence="1" id="KW-0732">Signal</keyword>
<reference evidence="3" key="1">
    <citation type="submission" date="2016-11" db="UniProtKB">
        <authorList>
            <consortium name="WormBaseParasite"/>
        </authorList>
    </citation>
    <scope>IDENTIFICATION</scope>
</reference>
<dbReference type="WBParaSite" id="Hba_16700">
    <property type="protein sequence ID" value="Hba_16700"/>
    <property type="gene ID" value="Hba_16700"/>
</dbReference>
<sequence length="40" mass="4679">MWFTVVIISYLIMFNACYHPPAMPENCWVLVEDKESNSIS</sequence>
<evidence type="ECO:0000256" key="1">
    <source>
        <dbReference type="SAM" id="SignalP"/>
    </source>
</evidence>
<organism evidence="2 3">
    <name type="scientific">Heterorhabditis bacteriophora</name>
    <name type="common">Entomopathogenic nematode worm</name>
    <dbReference type="NCBI Taxonomy" id="37862"/>
    <lineage>
        <taxon>Eukaryota</taxon>
        <taxon>Metazoa</taxon>
        <taxon>Ecdysozoa</taxon>
        <taxon>Nematoda</taxon>
        <taxon>Chromadorea</taxon>
        <taxon>Rhabditida</taxon>
        <taxon>Rhabditina</taxon>
        <taxon>Rhabditomorpha</taxon>
        <taxon>Strongyloidea</taxon>
        <taxon>Heterorhabditidae</taxon>
        <taxon>Heterorhabditis</taxon>
    </lineage>
</organism>
<name>A0A1I7XG37_HETBA</name>
<proteinExistence type="predicted"/>
<dbReference type="AlphaFoldDB" id="A0A1I7XG37"/>
<evidence type="ECO:0000313" key="3">
    <source>
        <dbReference type="WBParaSite" id="Hba_16700"/>
    </source>
</evidence>
<feature type="signal peptide" evidence="1">
    <location>
        <begin position="1"/>
        <end position="17"/>
    </location>
</feature>
<evidence type="ECO:0000313" key="2">
    <source>
        <dbReference type="Proteomes" id="UP000095283"/>
    </source>
</evidence>
<accession>A0A1I7XG37</accession>
<dbReference type="Proteomes" id="UP000095283">
    <property type="component" value="Unplaced"/>
</dbReference>
<protein>
    <submittedName>
        <fullName evidence="3">Uncharacterized protein</fullName>
    </submittedName>
</protein>